<feature type="domain" description="SPX" evidence="13">
    <location>
        <begin position="1"/>
        <end position="340"/>
    </location>
</feature>
<feature type="domain" description="EXS" evidence="12">
    <location>
        <begin position="626"/>
        <end position="821"/>
    </location>
</feature>
<dbReference type="GO" id="GO:0005886">
    <property type="term" value="C:plasma membrane"/>
    <property type="evidence" value="ECO:0007669"/>
    <property type="project" value="UniProtKB-SubCell"/>
</dbReference>
<feature type="transmembrane region" description="Helical" evidence="11">
    <location>
        <begin position="1312"/>
        <end position="1333"/>
    </location>
</feature>
<dbReference type="InterPro" id="IPR004342">
    <property type="entry name" value="EXS_C"/>
</dbReference>
<dbReference type="Pfam" id="PF03105">
    <property type="entry name" value="SPX"/>
    <property type="match status" value="2"/>
</dbReference>
<sequence>MKFGKEYVSQMVHEWQEAYMDYNHLKSLLMEILNFKKKNAPLPEVAATPRGSLKRRVSMYRAFSGLQIRYNSFKGKNNHEDEVIVVNSVQQEGSESHYETTFLVSCEEGGECELNFFRSLDDEFNKVLTFYKKKVGEVKVEAEALSKQMDALIALRIKVDKISIVDQVIDTFSNEDSVFSPASVDTMHFSSPGRPHMEAIQEVEMNNEEILEQETVQEVEMTSEEILEEKAKIGKRDTTEMIPRDFRPAPVEVLDYVKINIEPETPISTLRCIMTSKPNLSFSKEELRKVEEQMKKAFVEFYQKLRLLKRYSSLNVLAFSKIMKKYDKISSRKASKSYLEVIEKSYLRSSDEVLKLMEGVEVTFIKHFVDGNRKKGMKYLRPQAQRETHRVTFLLGLFSGCSLALVAAIAVSIRAGTLLENEDRGQYMENIFPLYSHIDSFLLSIHKKNLCFQHLIRVMTVCLCSLFGFVVLHIVMYGANIYYWRRFRVNYPFIFGFKQGTELGYRQVLLLASGLSLLALAAALYHLDMDIDPETQSFQTLTELTPLALILLTVTFLPLNIIYRSSRFFFIKCVWRCLLAPLYKVTLPDFFLADQLTSQVQAIRSLQFYVCYYGWGNFRERSNTCQESKIYPILYIFLAIIPFWSRFIQCLRRVFEERDLMQGFNSLKYLSTVVALVMRTLYDQKRGTFWRVMAASTSGITTVGNTYWDLVVDWGLLQRNSKNPWLRDKLLVPYKSVYFVAIVLNIILRLVWMQLVLDFQQLPFLHRRAFIALVACLEILRRGMWNFFRLENEHLNNVGKYRASESVPLPFNYDEDKKFTSQMVPEWQEAYMDYNYLKGVLKDISCFKKKNAPLPEVAATPKGSLKRRISMYRAFSGLQSRFSFKGSPGRADNEDEEVILVSSLQQEGSQGHSQTMFLMSSEQGGEYEMVFFRRLDDEFNKVITFYKKKVGEVKDEADELSKQMDALIALRIMVDKPSIGMRSDQVMMDDDTTSSPGSVVPTHNIRSPGGAHMEAIQEVEMTGEEILEEESTSKEKKNLMRFRPAPIEILDNVKINIDPATPISTLKNVIRTSKANVKFSKDELKKAEEQMKKAFVEFYKKLRLLKSYRLLNVLAFSKIMKKYDKTTSRKASKSYSDMIDKSDLGNSDEVNKLIERVEVTFVKHFANGNRRKGMKHLRPQAKRETHRVTFFVGLFFGCSIALVAAIVVAVRAQHLLEHKDRDKYMNNIFPLYSLFGYIVLHMLMYGVNVYYWKRFRVNYPFIFGFKQGTELGYRQVFLLASGVSVLALAASLFHLDMDMDPKTGSYETVIELIPLVLVFVLLLITFCPLNILYRSSRFFFLRTAWHCLCAPLYKVTLPDFILADQLTSQVQAIRSLQFYVCYYIWGNFKTRSNTCQDSNVYKILYIVVAIIPFWSRFIQCLRRLFEEKDSMQGLNSLKYFSTIVALVMRTLYDQKRGTFWKVMAASTSGITTIANTYWDLVIDWGLLQRNSKNPWLRDKLLVPHKIVYFVAIVLDIILRLVWMQLVLDFQELPHLHKKAFLAIVACLEILRRGLWNFFRLENEHLNNVGKYRASKSVPLPFNYDEDKSMMKRKLIDGWNYFHEIVLRKVIDLSSSKYLTKQSMLEVLQLSKVSHENDWNNTTLETQMLEQLVANVHMSIISRPLNFTIMKARVRWNFIKIASVDAEGKFNSNATSKLLCVAPDKTLKISSSKIVEFVKFLIENSDEPVLRRIVSAVGKIIGGGWKVLEKLLEGVSSKCVVNSLPNFIRINQENTQQSNQFHNETALLFGSLNKRKYSLFFIIKSGDIISNDQNSLNDGYIVLHMLMYGANVYYWKRFRVNYPFIFGFKRLLFSRNLGGLKE</sequence>
<evidence type="ECO:0000256" key="6">
    <source>
        <dbReference type="ARBA" id="ARBA00022692"/>
    </source>
</evidence>
<feature type="transmembrane region" description="Helical" evidence="11">
    <location>
        <begin position="1188"/>
        <end position="1209"/>
    </location>
</feature>
<dbReference type="PROSITE" id="PS51380">
    <property type="entry name" value="EXS"/>
    <property type="match status" value="2"/>
</dbReference>
<dbReference type="GO" id="GO:0006817">
    <property type="term" value="P:phosphate ion transport"/>
    <property type="evidence" value="ECO:0000318"/>
    <property type="project" value="GO_Central"/>
</dbReference>
<feature type="transmembrane region" description="Helical" evidence="11">
    <location>
        <begin position="1229"/>
        <end position="1251"/>
    </location>
</feature>
<feature type="transmembrane region" description="Helical" evidence="11">
    <location>
        <begin position="503"/>
        <end position="524"/>
    </location>
</feature>
<evidence type="ECO:0000256" key="8">
    <source>
        <dbReference type="ARBA" id="ARBA00023136"/>
    </source>
</evidence>
<feature type="transmembrane region" description="Helical" evidence="11">
    <location>
        <begin position="1506"/>
        <end position="1527"/>
    </location>
</feature>
<dbReference type="Gramene" id="Solyc02g088230.3.1">
    <property type="protein sequence ID" value="Solyc02g088230.3.1"/>
    <property type="gene ID" value="Solyc02g088230.3"/>
</dbReference>
<feature type="transmembrane region" description="Helical" evidence="11">
    <location>
        <begin position="1437"/>
        <end position="1452"/>
    </location>
</feature>
<proteinExistence type="inferred from homology"/>
<dbReference type="InterPro" id="IPR034092">
    <property type="entry name" value="PHO1_SPX"/>
</dbReference>
<evidence type="ECO:0000256" key="2">
    <source>
        <dbReference type="ARBA" id="ARBA00009665"/>
    </source>
</evidence>
<evidence type="ECO:0000256" key="1">
    <source>
        <dbReference type="ARBA" id="ARBA00004651"/>
    </source>
</evidence>
<organism evidence="14">
    <name type="scientific">Solanum lycopersicum</name>
    <name type="common">Tomato</name>
    <name type="synonym">Lycopersicon esculentum</name>
    <dbReference type="NCBI Taxonomy" id="4081"/>
    <lineage>
        <taxon>Eukaryota</taxon>
        <taxon>Viridiplantae</taxon>
        <taxon>Streptophyta</taxon>
        <taxon>Embryophyta</taxon>
        <taxon>Tracheophyta</taxon>
        <taxon>Spermatophyta</taxon>
        <taxon>Magnoliopsida</taxon>
        <taxon>eudicotyledons</taxon>
        <taxon>Gunneridae</taxon>
        <taxon>Pentapetalae</taxon>
        <taxon>asterids</taxon>
        <taxon>lamiids</taxon>
        <taxon>Solanales</taxon>
        <taxon>Solanaceae</taxon>
        <taxon>Solanoideae</taxon>
        <taxon>Solaneae</taxon>
        <taxon>Solanum</taxon>
        <taxon>Solanum subgen. Lycopersicon</taxon>
    </lineage>
</organism>
<keyword evidence="5" id="KW-0592">Phosphate transport</keyword>
<dbReference type="CDD" id="cd14476">
    <property type="entry name" value="SPX_PHO1_like"/>
    <property type="match status" value="2"/>
</dbReference>
<evidence type="ECO:0000256" key="10">
    <source>
        <dbReference type="SAM" id="Coils"/>
    </source>
</evidence>
<evidence type="ECO:0000256" key="3">
    <source>
        <dbReference type="ARBA" id="ARBA00022448"/>
    </source>
</evidence>
<evidence type="ECO:0000256" key="7">
    <source>
        <dbReference type="ARBA" id="ARBA00022989"/>
    </source>
</evidence>
<dbReference type="GO" id="GO:0005315">
    <property type="term" value="F:phosphate transmembrane transporter activity"/>
    <property type="evidence" value="ECO:0000318"/>
    <property type="project" value="GO_Central"/>
</dbReference>
<comment type="function">
    <text evidence="9">May transport inorganic phosphate (Pi).</text>
</comment>
<keyword evidence="8 11" id="KW-0472">Membrane</keyword>
<dbReference type="GO" id="GO:0005802">
    <property type="term" value="C:trans-Golgi network"/>
    <property type="evidence" value="ECO:0000318"/>
    <property type="project" value="GO_Central"/>
</dbReference>
<keyword evidence="10" id="KW-0175">Coiled coil</keyword>
<name>A0A3Q7FB62_SOLLC</name>
<comment type="subcellular location">
    <subcellularLocation>
        <location evidence="1">Cell membrane</location>
        <topology evidence="1">Multi-pass membrane protein</topology>
    </subcellularLocation>
</comment>
<reference evidence="14" key="1">
    <citation type="journal article" date="2012" name="Nature">
        <title>The tomato genome sequence provides insights into fleshy fruit evolution.</title>
        <authorList>
            <consortium name="Tomato Genome Consortium"/>
        </authorList>
    </citation>
    <scope>NUCLEOTIDE SEQUENCE [LARGE SCALE GENOMIC DNA]</scope>
    <source>
        <strain evidence="14">cv. Heinz 1706</strain>
    </source>
</reference>
<evidence type="ECO:0000259" key="12">
    <source>
        <dbReference type="PROSITE" id="PS51380"/>
    </source>
</evidence>
<keyword evidence="7 11" id="KW-1133">Transmembrane helix</keyword>
<dbReference type="PANTHER" id="PTHR10783:SF122">
    <property type="entry name" value="PHO1"/>
    <property type="match status" value="1"/>
</dbReference>
<dbReference type="PROSITE" id="PS51382">
    <property type="entry name" value="SPX"/>
    <property type="match status" value="2"/>
</dbReference>
<feature type="transmembrane region" description="Helical" evidence="11">
    <location>
        <begin position="391"/>
        <end position="413"/>
    </location>
</feature>
<dbReference type="EnsemblPlants" id="Solyc02g088230.3.1">
    <property type="protein sequence ID" value="Solyc02g088230.3.1"/>
    <property type="gene ID" value="Solyc02g088230.3"/>
</dbReference>
<evidence type="ECO:0000256" key="9">
    <source>
        <dbReference type="ARBA" id="ARBA00043939"/>
    </source>
</evidence>
<evidence type="ECO:0000256" key="5">
    <source>
        <dbReference type="ARBA" id="ARBA00022592"/>
    </source>
</evidence>
<dbReference type="InParanoid" id="A0A3Q7FB62"/>
<evidence type="ECO:0000259" key="13">
    <source>
        <dbReference type="PROSITE" id="PS51382"/>
    </source>
</evidence>
<feature type="transmembrane region" description="Helical" evidence="11">
    <location>
        <begin position="458"/>
        <end position="483"/>
    </location>
</feature>
<dbReference type="InterPro" id="IPR004331">
    <property type="entry name" value="SPX_dom"/>
</dbReference>
<dbReference type="PANTHER" id="PTHR10783">
    <property type="entry name" value="XENOTROPIC AND POLYTROPIC RETROVIRUS RECEPTOR 1-RELATED"/>
    <property type="match status" value="1"/>
</dbReference>
<dbReference type="PaxDb" id="4081-Solyc02g088230.2.1"/>
<dbReference type="GO" id="GO:0016036">
    <property type="term" value="P:cellular response to phosphate starvation"/>
    <property type="evidence" value="ECO:0000318"/>
    <property type="project" value="GO_Central"/>
</dbReference>
<keyword evidence="4" id="KW-1003">Cell membrane</keyword>
<comment type="similarity">
    <text evidence="2">Belongs to the SYG1 (TC 2.A.94) family.</text>
</comment>
<keyword evidence="3" id="KW-0813">Transport</keyword>
<feature type="domain" description="EXS" evidence="12">
    <location>
        <begin position="1396"/>
        <end position="1591"/>
    </location>
</feature>
<feature type="domain" description="SPX" evidence="13">
    <location>
        <begin position="813"/>
        <end position="1137"/>
    </location>
</feature>
<feature type="transmembrane region" description="Helical" evidence="11">
    <location>
        <begin position="732"/>
        <end position="752"/>
    </location>
</feature>
<feature type="transmembrane region" description="Helical" evidence="11">
    <location>
        <begin position="544"/>
        <end position="563"/>
    </location>
</feature>
<feature type="coiled-coil region" evidence="10">
    <location>
        <begin position="943"/>
        <end position="970"/>
    </location>
</feature>
<keyword evidence="15" id="KW-1185">Reference proteome</keyword>
<keyword evidence="6 11" id="KW-0812">Transmembrane</keyword>
<dbReference type="Proteomes" id="UP000004994">
    <property type="component" value="Chromosome 2"/>
</dbReference>
<accession>A0A3Q7FB62</accession>
<feature type="transmembrane region" description="Helical" evidence="11">
    <location>
        <begin position="1399"/>
        <end position="1417"/>
    </location>
</feature>
<dbReference type="GO" id="GO:0000822">
    <property type="term" value="F:inositol hexakisphosphate binding"/>
    <property type="evidence" value="ECO:0000318"/>
    <property type="project" value="GO_Central"/>
</dbReference>
<reference evidence="14" key="2">
    <citation type="submission" date="2019-01" db="UniProtKB">
        <authorList>
            <consortium name="EnsemblPlants"/>
        </authorList>
    </citation>
    <scope>IDENTIFICATION</scope>
    <source>
        <strain evidence="14">cv. Heinz 1706</strain>
    </source>
</reference>
<dbReference type="Pfam" id="PF03124">
    <property type="entry name" value="EXS"/>
    <property type="match status" value="2"/>
</dbReference>
<evidence type="ECO:0000256" key="4">
    <source>
        <dbReference type="ARBA" id="ARBA00022475"/>
    </source>
</evidence>
<evidence type="ECO:0000313" key="15">
    <source>
        <dbReference type="Proteomes" id="UP000004994"/>
    </source>
</evidence>
<evidence type="ECO:0000313" key="14">
    <source>
        <dbReference type="EnsemblPlants" id="Solyc02g088230.3.1"/>
    </source>
</evidence>
<protein>
    <recommendedName>
        <fullName evidence="16">PHO1</fullName>
    </recommendedName>
</protein>
<evidence type="ECO:0000256" key="11">
    <source>
        <dbReference type="SAM" id="Phobius"/>
    </source>
</evidence>
<feature type="transmembrane region" description="Helical" evidence="11">
    <location>
        <begin position="1271"/>
        <end position="1292"/>
    </location>
</feature>
<dbReference type="OMA" id="NTNHNVR"/>
<evidence type="ECO:0008006" key="16">
    <source>
        <dbReference type="Google" id="ProtNLM"/>
    </source>
</evidence>
<feature type="coiled-coil region" evidence="10">
    <location>
        <begin position="1070"/>
        <end position="1097"/>
    </location>
</feature>